<evidence type="ECO:0000256" key="13">
    <source>
        <dbReference type="PIRSR" id="PIRSR000495-1"/>
    </source>
</evidence>
<dbReference type="AlphaFoldDB" id="A0A841RAM4"/>
<proteinExistence type="inferred from homology"/>
<comment type="pathway">
    <text evidence="2 12">Amino-acid biosynthesis; L-histidine biosynthesis; L-histidine from 5-phospho-alpha-D-ribose 1-diphosphate: step 5/9.</text>
</comment>
<dbReference type="InterPro" id="IPR010139">
    <property type="entry name" value="Imidazole-glycPsynth_HisH"/>
</dbReference>
<comment type="catalytic activity">
    <reaction evidence="11 12">
        <text>L-glutamine + H2O = L-glutamate + NH4(+)</text>
        <dbReference type="Rhea" id="RHEA:15889"/>
        <dbReference type="ChEBI" id="CHEBI:15377"/>
        <dbReference type="ChEBI" id="CHEBI:28938"/>
        <dbReference type="ChEBI" id="CHEBI:29985"/>
        <dbReference type="ChEBI" id="CHEBI:58359"/>
        <dbReference type="EC" id="3.5.1.2"/>
    </reaction>
</comment>
<dbReference type="PIRSF" id="PIRSF000495">
    <property type="entry name" value="Amidotransf_hisH"/>
    <property type="match status" value="1"/>
</dbReference>
<organism evidence="15 16">
    <name type="scientific">Spirochaeta isovalerica</name>
    <dbReference type="NCBI Taxonomy" id="150"/>
    <lineage>
        <taxon>Bacteria</taxon>
        <taxon>Pseudomonadati</taxon>
        <taxon>Spirochaetota</taxon>
        <taxon>Spirochaetia</taxon>
        <taxon>Spirochaetales</taxon>
        <taxon>Spirochaetaceae</taxon>
        <taxon>Spirochaeta</taxon>
    </lineage>
</organism>
<accession>A0A841RAM4</accession>
<dbReference type="SUPFAM" id="SSF52317">
    <property type="entry name" value="Class I glutamine amidotransferase-like"/>
    <property type="match status" value="1"/>
</dbReference>
<evidence type="ECO:0000256" key="1">
    <source>
        <dbReference type="ARBA" id="ARBA00004496"/>
    </source>
</evidence>
<dbReference type="CDD" id="cd01748">
    <property type="entry name" value="GATase1_IGP_Synthase"/>
    <property type="match status" value="1"/>
</dbReference>
<comment type="subunit">
    <text evidence="3 12">Heterodimer of HisH and HisF.</text>
</comment>
<evidence type="ECO:0000256" key="12">
    <source>
        <dbReference type="HAMAP-Rule" id="MF_00278"/>
    </source>
</evidence>
<dbReference type="EMBL" id="JACHGJ010000004">
    <property type="protein sequence ID" value="MBB6480766.1"/>
    <property type="molecule type" value="Genomic_DNA"/>
</dbReference>
<evidence type="ECO:0000256" key="3">
    <source>
        <dbReference type="ARBA" id="ARBA00011152"/>
    </source>
</evidence>
<dbReference type="GO" id="GO:0016829">
    <property type="term" value="F:lyase activity"/>
    <property type="evidence" value="ECO:0007669"/>
    <property type="project" value="UniProtKB-KW"/>
</dbReference>
<dbReference type="PANTHER" id="PTHR42701">
    <property type="entry name" value="IMIDAZOLE GLYCEROL PHOSPHATE SYNTHASE SUBUNIT HISH"/>
    <property type="match status" value="1"/>
</dbReference>
<comment type="function">
    <text evidence="12">IGPS catalyzes the conversion of PRFAR and glutamine to IGP, AICAR and glutamate. The HisH subunit catalyzes the hydrolysis of glutamine to glutamate and ammonia as part of the synthesis of IGP and AICAR. The resulting ammonia molecule is channeled to the active site of HisF.</text>
</comment>
<evidence type="ECO:0000256" key="2">
    <source>
        <dbReference type="ARBA" id="ARBA00005091"/>
    </source>
</evidence>
<evidence type="ECO:0000259" key="14">
    <source>
        <dbReference type="Pfam" id="PF00117"/>
    </source>
</evidence>
<evidence type="ECO:0000256" key="7">
    <source>
        <dbReference type="ARBA" id="ARBA00022962"/>
    </source>
</evidence>
<dbReference type="PANTHER" id="PTHR42701:SF1">
    <property type="entry name" value="IMIDAZOLE GLYCEROL PHOSPHATE SYNTHASE SUBUNIT HISH"/>
    <property type="match status" value="1"/>
</dbReference>
<keyword evidence="15" id="KW-0808">Transferase</keyword>
<comment type="subcellular location">
    <subcellularLocation>
        <location evidence="1 12">Cytoplasm</location>
    </subcellularLocation>
</comment>
<dbReference type="GO" id="GO:0005737">
    <property type="term" value="C:cytoplasm"/>
    <property type="evidence" value="ECO:0007669"/>
    <property type="project" value="UniProtKB-SubCell"/>
</dbReference>
<keyword evidence="6 12" id="KW-0378">Hydrolase</keyword>
<dbReference type="PROSITE" id="PS51274">
    <property type="entry name" value="GATASE_COBBQ"/>
    <property type="match status" value="1"/>
</dbReference>
<keyword evidence="15" id="KW-0328">Glycosyltransferase</keyword>
<feature type="active site" evidence="12 13">
    <location>
        <position position="181"/>
    </location>
</feature>
<dbReference type="EC" id="3.5.1.2" evidence="12"/>
<gene>
    <name evidence="12" type="primary">hisH</name>
    <name evidence="15" type="ORF">HNR50_002439</name>
</gene>
<keyword evidence="8 12" id="KW-0368">Histidine biosynthesis</keyword>
<protein>
    <recommendedName>
        <fullName evidence="12">Imidazole glycerol phosphate synthase subunit HisH</fullName>
        <ecNumber evidence="12">4.3.2.10</ecNumber>
    </recommendedName>
    <alternativeName>
        <fullName evidence="12">IGP synthase glutaminase subunit</fullName>
        <ecNumber evidence="12">3.5.1.2</ecNumber>
    </alternativeName>
    <alternativeName>
        <fullName evidence="12">IGP synthase subunit HisH</fullName>
    </alternativeName>
    <alternativeName>
        <fullName evidence="12">ImGP synthase subunit HisH</fullName>
        <shortName evidence="12">IGPS subunit HisH</shortName>
    </alternativeName>
</protein>
<comment type="catalytic activity">
    <reaction evidence="10 12">
        <text>5-[(5-phospho-1-deoxy-D-ribulos-1-ylimino)methylamino]-1-(5-phospho-beta-D-ribosyl)imidazole-4-carboxamide + L-glutamine = D-erythro-1-(imidazol-4-yl)glycerol 3-phosphate + 5-amino-1-(5-phospho-beta-D-ribosyl)imidazole-4-carboxamide + L-glutamate + H(+)</text>
        <dbReference type="Rhea" id="RHEA:24793"/>
        <dbReference type="ChEBI" id="CHEBI:15378"/>
        <dbReference type="ChEBI" id="CHEBI:29985"/>
        <dbReference type="ChEBI" id="CHEBI:58278"/>
        <dbReference type="ChEBI" id="CHEBI:58359"/>
        <dbReference type="ChEBI" id="CHEBI:58475"/>
        <dbReference type="ChEBI" id="CHEBI:58525"/>
        <dbReference type="EC" id="4.3.2.10"/>
    </reaction>
</comment>
<name>A0A841RAM4_9SPIO</name>
<feature type="active site" description="Nucleophile" evidence="12 13">
    <location>
        <position position="79"/>
    </location>
</feature>
<dbReference type="GO" id="GO:0004359">
    <property type="term" value="F:glutaminase activity"/>
    <property type="evidence" value="ECO:0007669"/>
    <property type="project" value="UniProtKB-EC"/>
</dbReference>
<dbReference type="EC" id="4.3.2.10" evidence="12"/>
<dbReference type="GO" id="GO:0000105">
    <property type="term" value="P:L-histidine biosynthetic process"/>
    <property type="evidence" value="ECO:0007669"/>
    <property type="project" value="UniProtKB-UniRule"/>
</dbReference>
<dbReference type="InterPro" id="IPR029062">
    <property type="entry name" value="Class_I_gatase-like"/>
</dbReference>
<dbReference type="Pfam" id="PF00117">
    <property type="entry name" value="GATase"/>
    <property type="match status" value="1"/>
</dbReference>
<evidence type="ECO:0000313" key="16">
    <source>
        <dbReference type="Proteomes" id="UP000587760"/>
    </source>
</evidence>
<keyword evidence="9 12" id="KW-0456">Lyase</keyword>
<dbReference type="Gene3D" id="3.40.50.880">
    <property type="match status" value="1"/>
</dbReference>
<dbReference type="InterPro" id="IPR017926">
    <property type="entry name" value="GATASE"/>
</dbReference>
<feature type="active site" evidence="12 13">
    <location>
        <position position="183"/>
    </location>
</feature>
<dbReference type="PROSITE" id="PS51273">
    <property type="entry name" value="GATASE_TYPE_1"/>
    <property type="match status" value="1"/>
</dbReference>
<dbReference type="FunFam" id="3.40.50.880:FF:000009">
    <property type="entry name" value="Imidazole glycerol phosphate synthase subunit HisH"/>
    <property type="match status" value="1"/>
</dbReference>
<dbReference type="UniPathway" id="UPA00031">
    <property type="reaction ID" value="UER00010"/>
</dbReference>
<dbReference type="Proteomes" id="UP000587760">
    <property type="component" value="Unassembled WGS sequence"/>
</dbReference>
<sequence length="200" mass="22067">MIGVVDYKAGNLKSVDSALSHLHGDFFISDDPEKLLKCDKMIFPGVGEAYSAMEVLRSTGLGEAVKEFASSGKPLLGICLGAQIVFDHSEERDTPCLGIIPGKVKRFAPDMGLKVPHMGWNTIEYRELPLFKDIPQNSSFYFVHSYYIASENDENVAAICEYGIPFTAAAVKDNILACQFHPEKSGEPGLQLLKNFIELY</sequence>
<dbReference type="GO" id="GO:0000107">
    <property type="term" value="F:imidazoleglycerol-phosphate synthase activity"/>
    <property type="evidence" value="ECO:0007669"/>
    <property type="project" value="UniProtKB-UniRule"/>
</dbReference>
<evidence type="ECO:0000256" key="5">
    <source>
        <dbReference type="ARBA" id="ARBA00022605"/>
    </source>
</evidence>
<evidence type="ECO:0000313" key="15">
    <source>
        <dbReference type="EMBL" id="MBB6480766.1"/>
    </source>
</evidence>
<keyword evidence="7 12" id="KW-0315">Glutamine amidotransferase</keyword>
<keyword evidence="5 12" id="KW-0028">Amino-acid biosynthesis</keyword>
<keyword evidence="16" id="KW-1185">Reference proteome</keyword>
<dbReference type="RefSeq" id="WP_184747027.1">
    <property type="nucleotide sequence ID" value="NZ_JACHGJ010000004.1"/>
</dbReference>
<dbReference type="HAMAP" id="MF_00278">
    <property type="entry name" value="HisH"/>
    <property type="match status" value="1"/>
</dbReference>
<keyword evidence="4 12" id="KW-0963">Cytoplasm</keyword>
<dbReference type="NCBIfam" id="TIGR01855">
    <property type="entry name" value="IMP_synth_hisH"/>
    <property type="match status" value="1"/>
</dbReference>
<comment type="caution">
    <text evidence="15">The sequence shown here is derived from an EMBL/GenBank/DDBJ whole genome shotgun (WGS) entry which is preliminary data.</text>
</comment>
<evidence type="ECO:0000256" key="4">
    <source>
        <dbReference type="ARBA" id="ARBA00022490"/>
    </source>
</evidence>
<feature type="domain" description="Glutamine amidotransferase" evidence="14">
    <location>
        <begin position="38"/>
        <end position="197"/>
    </location>
</feature>
<reference evidence="15 16" key="1">
    <citation type="submission" date="2020-08" db="EMBL/GenBank/DDBJ databases">
        <title>Genomic Encyclopedia of Type Strains, Phase IV (KMG-IV): sequencing the most valuable type-strain genomes for metagenomic binning, comparative biology and taxonomic classification.</title>
        <authorList>
            <person name="Goeker M."/>
        </authorList>
    </citation>
    <scope>NUCLEOTIDE SEQUENCE [LARGE SCALE GENOMIC DNA]</scope>
    <source>
        <strain evidence="15 16">DSM 2461</strain>
    </source>
</reference>
<evidence type="ECO:0000256" key="9">
    <source>
        <dbReference type="ARBA" id="ARBA00023239"/>
    </source>
</evidence>
<evidence type="ECO:0000256" key="6">
    <source>
        <dbReference type="ARBA" id="ARBA00022801"/>
    </source>
</evidence>
<evidence type="ECO:0000256" key="11">
    <source>
        <dbReference type="ARBA" id="ARBA00049534"/>
    </source>
</evidence>
<evidence type="ECO:0000256" key="8">
    <source>
        <dbReference type="ARBA" id="ARBA00023102"/>
    </source>
</evidence>
<evidence type="ECO:0000256" key="10">
    <source>
        <dbReference type="ARBA" id="ARBA00047838"/>
    </source>
</evidence>